<dbReference type="PROSITE" id="PS51257">
    <property type="entry name" value="PROKAR_LIPOPROTEIN"/>
    <property type="match status" value="1"/>
</dbReference>
<feature type="domain" description="DUF5667" evidence="2">
    <location>
        <begin position="42"/>
        <end position="132"/>
    </location>
</feature>
<dbReference type="AlphaFoldDB" id="A0A0G0KJM7"/>
<comment type="caution">
    <text evidence="3">The sequence shown here is derived from an EMBL/GenBank/DDBJ whole genome shotgun (WGS) entry which is preliminary data.</text>
</comment>
<dbReference type="EMBL" id="LBTW01000016">
    <property type="protein sequence ID" value="KKQ49404.1"/>
    <property type="molecule type" value="Genomic_DNA"/>
</dbReference>
<evidence type="ECO:0000256" key="1">
    <source>
        <dbReference type="SAM" id="SignalP"/>
    </source>
</evidence>
<sequence>MINKRLFKSILILVFILSCLFSLADSVKAQDHANNVKKELVNPGNLFYPVKRFWEKNRIKIIKDDYKKIKYYELLLDKRYSELNFIVMKKDVSQMQKSSERFQYYAGLTTETLETLQNADENKAEMIKRFENYIETLPALRDNFPANSSNWMFVQYCIDSLNIYISDLKN</sequence>
<reference evidence="3 4" key="1">
    <citation type="journal article" date="2015" name="Nature">
        <title>rRNA introns, odd ribosomes, and small enigmatic genomes across a large radiation of phyla.</title>
        <authorList>
            <person name="Brown C.T."/>
            <person name="Hug L.A."/>
            <person name="Thomas B.C."/>
            <person name="Sharon I."/>
            <person name="Castelle C.J."/>
            <person name="Singh A."/>
            <person name="Wilkins M.J."/>
            <person name="Williams K.H."/>
            <person name="Banfield J.F."/>
        </authorList>
    </citation>
    <scope>NUCLEOTIDE SEQUENCE [LARGE SCALE GENOMIC DNA]</scope>
</reference>
<protein>
    <recommendedName>
        <fullName evidence="2">DUF5667 domain-containing protein</fullName>
    </recommendedName>
</protein>
<dbReference type="Proteomes" id="UP000034366">
    <property type="component" value="Unassembled WGS sequence"/>
</dbReference>
<dbReference type="InterPro" id="IPR043725">
    <property type="entry name" value="DUF5667"/>
</dbReference>
<name>A0A0G0KJM7_9BACT</name>
<evidence type="ECO:0000259" key="2">
    <source>
        <dbReference type="Pfam" id="PF18915"/>
    </source>
</evidence>
<feature type="signal peptide" evidence="1">
    <location>
        <begin position="1"/>
        <end position="24"/>
    </location>
</feature>
<proteinExistence type="predicted"/>
<accession>A0A0G0KJM7</accession>
<evidence type="ECO:0000313" key="3">
    <source>
        <dbReference type="EMBL" id="KKQ49404.1"/>
    </source>
</evidence>
<gene>
    <name evidence="3" type="ORF">US67_C0016G0009</name>
</gene>
<feature type="chain" id="PRO_5002533113" description="DUF5667 domain-containing protein" evidence="1">
    <location>
        <begin position="25"/>
        <end position="170"/>
    </location>
</feature>
<keyword evidence="1" id="KW-0732">Signal</keyword>
<dbReference type="Pfam" id="PF18915">
    <property type="entry name" value="DUF5667"/>
    <property type="match status" value="1"/>
</dbReference>
<organism evidence="3 4">
    <name type="scientific">Candidatus Woesebacteria bacterium GW2011_GWD1_38_10</name>
    <dbReference type="NCBI Taxonomy" id="1618592"/>
    <lineage>
        <taxon>Bacteria</taxon>
        <taxon>Candidatus Woeseibacteriota</taxon>
    </lineage>
</organism>
<evidence type="ECO:0000313" key="4">
    <source>
        <dbReference type="Proteomes" id="UP000034366"/>
    </source>
</evidence>